<evidence type="ECO:0000259" key="10">
    <source>
        <dbReference type="Pfam" id="PF02602"/>
    </source>
</evidence>
<dbReference type="PANTHER" id="PTHR38042">
    <property type="entry name" value="UROPORPHYRINOGEN-III SYNTHASE, CHLOROPLASTIC"/>
    <property type="match status" value="1"/>
</dbReference>
<dbReference type="AlphaFoldDB" id="A0A0C2BWM3"/>
<protein>
    <recommendedName>
        <fullName evidence="7 9">Uroporphyrinogen-III synthase</fullName>
        <ecNumber evidence="3 9">4.2.1.75</ecNumber>
    </recommendedName>
</protein>
<comment type="similarity">
    <text evidence="2 9">Belongs to the uroporphyrinogen-III synthase family.</text>
</comment>
<dbReference type="InterPro" id="IPR039793">
    <property type="entry name" value="UROS/Hem4"/>
</dbReference>
<evidence type="ECO:0000256" key="1">
    <source>
        <dbReference type="ARBA" id="ARBA00004772"/>
    </source>
</evidence>
<reference evidence="11 12" key="1">
    <citation type="submission" date="2014-12" db="EMBL/GenBank/DDBJ databases">
        <title>Denitrispirillum autotrophicum gen. nov., sp. nov., Denitrifying, Facultatively Autotrophic Bacteria Isolated from Rice Paddy Soil.</title>
        <authorList>
            <person name="Ishii S."/>
            <person name="Ashida N."/>
            <person name="Ohno H."/>
            <person name="Otsuka S."/>
            <person name="Yokota A."/>
            <person name="Senoo K."/>
        </authorList>
    </citation>
    <scope>NUCLEOTIDE SEQUENCE [LARGE SCALE GENOMIC DNA]</scope>
    <source>
        <strain evidence="11 12">TSA66</strain>
    </source>
</reference>
<dbReference type="RefSeq" id="WP_040041070.1">
    <property type="nucleotide sequence ID" value="NZ_JWJG01000028.1"/>
</dbReference>
<dbReference type="UniPathway" id="UPA00251">
    <property type="reaction ID" value="UER00320"/>
</dbReference>
<gene>
    <name evidence="11" type="ORF">TSA66_18790</name>
</gene>
<name>A0A0C2BWM3_9BURK</name>
<comment type="pathway">
    <text evidence="1 9">Porphyrin-containing compound metabolism; protoporphyrin-IX biosynthesis; coproporphyrinogen-III from 5-aminolevulinate: step 3/4.</text>
</comment>
<evidence type="ECO:0000256" key="3">
    <source>
        <dbReference type="ARBA" id="ARBA00013109"/>
    </source>
</evidence>
<keyword evidence="5 9" id="KW-0627">Porphyrin biosynthesis</keyword>
<dbReference type="SUPFAM" id="SSF69618">
    <property type="entry name" value="HemD-like"/>
    <property type="match status" value="1"/>
</dbReference>
<evidence type="ECO:0000256" key="5">
    <source>
        <dbReference type="ARBA" id="ARBA00023244"/>
    </source>
</evidence>
<evidence type="ECO:0000313" key="11">
    <source>
        <dbReference type="EMBL" id="KIF82396.1"/>
    </source>
</evidence>
<dbReference type="OrthoDB" id="9787650at2"/>
<feature type="domain" description="Tetrapyrrole biosynthesis uroporphyrinogen III synthase" evidence="10">
    <location>
        <begin position="21"/>
        <end position="243"/>
    </location>
</feature>
<proteinExistence type="inferred from homology"/>
<evidence type="ECO:0000256" key="8">
    <source>
        <dbReference type="ARBA" id="ARBA00048617"/>
    </source>
</evidence>
<evidence type="ECO:0000313" key="12">
    <source>
        <dbReference type="Proteomes" id="UP000031572"/>
    </source>
</evidence>
<comment type="catalytic activity">
    <reaction evidence="8 9">
        <text>hydroxymethylbilane = uroporphyrinogen III + H2O</text>
        <dbReference type="Rhea" id="RHEA:18965"/>
        <dbReference type="ChEBI" id="CHEBI:15377"/>
        <dbReference type="ChEBI" id="CHEBI:57308"/>
        <dbReference type="ChEBI" id="CHEBI:57845"/>
        <dbReference type="EC" id="4.2.1.75"/>
    </reaction>
</comment>
<dbReference type="PANTHER" id="PTHR38042:SF1">
    <property type="entry name" value="UROPORPHYRINOGEN-III SYNTHASE, CHLOROPLASTIC"/>
    <property type="match status" value="1"/>
</dbReference>
<keyword evidence="12" id="KW-1185">Reference proteome</keyword>
<evidence type="ECO:0000256" key="4">
    <source>
        <dbReference type="ARBA" id="ARBA00023239"/>
    </source>
</evidence>
<evidence type="ECO:0000256" key="2">
    <source>
        <dbReference type="ARBA" id="ARBA00008133"/>
    </source>
</evidence>
<evidence type="ECO:0000256" key="9">
    <source>
        <dbReference type="RuleBase" id="RU366031"/>
    </source>
</evidence>
<keyword evidence="4 9" id="KW-0456">Lyase</keyword>
<dbReference type="Proteomes" id="UP000031572">
    <property type="component" value="Unassembled WGS sequence"/>
</dbReference>
<comment type="caution">
    <text evidence="11">The sequence shown here is derived from an EMBL/GenBank/DDBJ whole genome shotgun (WGS) entry which is preliminary data.</text>
</comment>
<dbReference type="Pfam" id="PF02602">
    <property type="entry name" value="HEM4"/>
    <property type="match status" value="1"/>
</dbReference>
<dbReference type="EC" id="4.2.1.75" evidence="3 9"/>
<accession>A0A0C2BWM3</accession>
<evidence type="ECO:0000256" key="7">
    <source>
        <dbReference type="ARBA" id="ARBA00040167"/>
    </source>
</evidence>
<dbReference type="GO" id="GO:0004852">
    <property type="term" value="F:uroporphyrinogen-III synthase activity"/>
    <property type="evidence" value="ECO:0007669"/>
    <property type="project" value="UniProtKB-UniRule"/>
</dbReference>
<dbReference type="Gene3D" id="3.40.50.10090">
    <property type="match status" value="2"/>
</dbReference>
<dbReference type="CDD" id="cd06578">
    <property type="entry name" value="HemD"/>
    <property type="match status" value="1"/>
</dbReference>
<organism evidence="11 12">
    <name type="scientific">Noviherbaspirillum autotrophicum</name>
    <dbReference type="NCBI Taxonomy" id="709839"/>
    <lineage>
        <taxon>Bacteria</taxon>
        <taxon>Pseudomonadati</taxon>
        <taxon>Pseudomonadota</taxon>
        <taxon>Betaproteobacteria</taxon>
        <taxon>Burkholderiales</taxon>
        <taxon>Oxalobacteraceae</taxon>
        <taxon>Noviherbaspirillum</taxon>
    </lineage>
</organism>
<dbReference type="STRING" id="709839.TSA66_18790"/>
<sequence>MTDQTAHPVIITRPLAQATPLAQRVRDMGRHAVVFPLLDIEPLPDQAQLRAQLHDLRRYAMVAFVSPNAINAAFAILPSWPREVAIAVVGEGSRQALAAYGVTDGNATIFSPKDVERTDSQTLLDVLDMDALRGKRVLIVRGESGRELLADALRAQGVDVTPLPAYRRRAPVLDVAGRARLLTLLDAQGDWVITSSEALRILVEMVREAAAATGVAKLQQQHLIIPHMRIAETARSLGFTHITQTASGDEPLLAALQFRA</sequence>
<dbReference type="InterPro" id="IPR003754">
    <property type="entry name" value="4pyrrol_synth_uPrphyn_synth"/>
</dbReference>
<dbReference type="GO" id="GO:0006782">
    <property type="term" value="P:protoporphyrinogen IX biosynthetic process"/>
    <property type="evidence" value="ECO:0007669"/>
    <property type="project" value="UniProtKB-UniRule"/>
</dbReference>
<dbReference type="InterPro" id="IPR036108">
    <property type="entry name" value="4pyrrol_syn_uPrphyn_synt_sf"/>
</dbReference>
<comment type="function">
    <text evidence="6 9">Catalyzes cyclization of the linear tetrapyrrole, hydroxymethylbilane, to the macrocyclic uroporphyrinogen III.</text>
</comment>
<evidence type="ECO:0000256" key="6">
    <source>
        <dbReference type="ARBA" id="ARBA00037589"/>
    </source>
</evidence>
<dbReference type="GO" id="GO:0006780">
    <property type="term" value="P:uroporphyrinogen III biosynthetic process"/>
    <property type="evidence" value="ECO:0007669"/>
    <property type="project" value="UniProtKB-UniRule"/>
</dbReference>
<dbReference type="EMBL" id="JWJG01000028">
    <property type="protein sequence ID" value="KIF82396.1"/>
    <property type="molecule type" value="Genomic_DNA"/>
</dbReference>